<keyword evidence="4" id="KW-0597">Phosphoprotein</keyword>
<comment type="subcellular location">
    <subcellularLocation>
        <location evidence="2">Membrane</location>
    </subcellularLocation>
</comment>
<keyword evidence="5" id="KW-0808">Transferase</keyword>
<keyword evidence="9" id="KW-0902">Two-component regulatory system</keyword>
<accession>A0ABN1IM10</accession>
<keyword evidence="7 14" id="KW-0418">Kinase</keyword>
<feature type="transmembrane region" description="Helical" evidence="11">
    <location>
        <begin position="139"/>
        <end position="161"/>
    </location>
</feature>
<evidence type="ECO:0000256" key="4">
    <source>
        <dbReference type="ARBA" id="ARBA00022553"/>
    </source>
</evidence>
<dbReference type="SUPFAM" id="SSF47384">
    <property type="entry name" value="Homodimeric domain of signal transducing histidine kinase"/>
    <property type="match status" value="1"/>
</dbReference>
<dbReference type="SMART" id="SM00388">
    <property type="entry name" value="HisKA"/>
    <property type="match status" value="1"/>
</dbReference>
<dbReference type="Gene3D" id="3.30.565.10">
    <property type="entry name" value="Histidine kinase-like ATPase, C-terminal domain"/>
    <property type="match status" value="1"/>
</dbReference>
<dbReference type="Pfam" id="PF02518">
    <property type="entry name" value="HATPase_c"/>
    <property type="match status" value="1"/>
</dbReference>
<dbReference type="SMART" id="SM00304">
    <property type="entry name" value="HAMP"/>
    <property type="match status" value="1"/>
</dbReference>
<dbReference type="EMBL" id="BAAAEU010000010">
    <property type="protein sequence ID" value="GAA0716913.1"/>
    <property type="molecule type" value="Genomic_DNA"/>
</dbReference>
<dbReference type="InterPro" id="IPR003594">
    <property type="entry name" value="HATPase_dom"/>
</dbReference>
<evidence type="ECO:0000256" key="5">
    <source>
        <dbReference type="ARBA" id="ARBA00022679"/>
    </source>
</evidence>
<evidence type="ECO:0000256" key="3">
    <source>
        <dbReference type="ARBA" id="ARBA00012438"/>
    </source>
</evidence>
<dbReference type="CDD" id="cd00075">
    <property type="entry name" value="HATPase"/>
    <property type="match status" value="1"/>
</dbReference>
<dbReference type="SMART" id="SM00387">
    <property type="entry name" value="HATPase_c"/>
    <property type="match status" value="1"/>
</dbReference>
<dbReference type="Proteomes" id="UP001501523">
    <property type="component" value="Unassembled WGS sequence"/>
</dbReference>
<evidence type="ECO:0000256" key="8">
    <source>
        <dbReference type="ARBA" id="ARBA00022989"/>
    </source>
</evidence>
<evidence type="ECO:0000256" key="1">
    <source>
        <dbReference type="ARBA" id="ARBA00000085"/>
    </source>
</evidence>
<sequence>MRYRRRLRSRIIISFALFGLGLTALFAVATVYMRTRLEDQLVNNTLEREVRHFVDFKRDNPDPDAPWAMSLYQAQIVRAGRIATVPLAWQKYDSGVYDIDDIGREGKIRPYKLAVYKDADYWAFLRFDISTQKLGERQLLVVLGASVLAFAIFSLLIGFWLSARVMSPVTELVQRVRAMSKSGRPELLKSHFADDEVGQLAAALDDYSTRLTEMVERDREFNADVSHELRTPLSVIASTTELLQGSPDLADKPRERLKRIERAVRQSTELIDALLLLSRRERQAPTDGETTDVAKVVEQVVDAQRPHVANKPVEVRVDIEEPLATAAPSSVVAVALSNLIGNAFKYTQAGEVIVSVGHGRVSVEDTGPGINAEDAEKLFERGVRGTQVGKGGGLGLAIVRRLCELYGWKVSLAPRPQGGATATLEFGKQTWPS</sequence>
<feature type="domain" description="Histidine kinase" evidence="12">
    <location>
        <begin position="224"/>
        <end position="430"/>
    </location>
</feature>
<dbReference type="PANTHER" id="PTHR45436">
    <property type="entry name" value="SENSOR HISTIDINE KINASE YKOH"/>
    <property type="match status" value="1"/>
</dbReference>
<evidence type="ECO:0000313" key="14">
    <source>
        <dbReference type="EMBL" id="GAA0716913.1"/>
    </source>
</evidence>
<evidence type="ECO:0000256" key="2">
    <source>
        <dbReference type="ARBA" id="ARBA00004370"/>
    </source>
</evidence>
<evidence type="ECO:0000256" key="11">
    <source>
        <dbReference type="SAM" id="Phobius"/>
    </source>
</evidence>
<gene>
    <name evidence="14" type="ORF">GCM10009105_23720</name>
</gene>
<dbReference type="InterPro" id="IPR003661">
    <property type="entry name" value="HisK_dim/P_dom"/>
</dbReference>
<dbReference type="PROSITE" id="PS50109">
    <property type="entry name" value="HIS_KIN"/>
    <property type="match status" value="1"/>
</dbReference>
<keyword evidence="6 11" id="KW-0812">Transmembrane</keyword>
<evidence type="ECO:0000256" key="6">
    <source>
        <dbReference type="ARBA" id="ARBA00022692"/>
    </source>
</evidence>
<dbReference type="EC" id="2.7.13.3" evidence="3"/>
<dbReference type="PANTHER" id="PTHR45436:SF16">
    <property type="entry name" value="HISTIDINE KINASE"/>
    <property type="match status" value="1"/>
</dbReference>
<dbReference type="PROSITE" id="PS50885">
    <property type="entry name" value="HAMP"/>
    <property type="match status" value="1"/>
</dbReference>
<evidence type="ECO:0000256" key="10">
    <source>
        <dbReference type="ARBA" id="ARBA00023136"/>
    </source>
</evidence>
<dbReference type="InterPro" id="IPR003660">
    <property type="entry name" value="HAMP_dom"/>
</dbReference>
<dbReference type="CDD" id="cd00082">
    <property type="entry name" value="HisKA"/>
    <property type="match status" value="1"/>
</dbReference>
<comment type="catalytic activity">
    <reaction evidence="1">
        <text>ATP + protein L-histidine = ADP + protein N-phospho-L-histidine.</text>
        <dbReference type="EC" id="2.7.13.3"/>
    </reaction>
</comment>
<evidence type="ECO:0000256" key="9">
    <source>
        <dbReference type="ARBA" id="ARBA00023012"/>
    </source>
</evidence>
<dbReference type="InterPro" id="IPR005467">
    <property type="entry name" value="His_kinase_dom"/>
</dbReference>
<dbReference type="SUPFAM" id="SSF55874">
    <property type="entry name" value="ATPase domain of HSP90 chaperone/DNA topoisomerase II/histidine kinase"/>
    <property type="match status" value="1"/>
</dbReference>
<dbReference type="InterPro" id="IPR036097">
    <property type="entry name" value="HisK_dim/P_sf"/>
</dbReference>
<evidence type="ECO:0000256" key="7">
    <source>
        <dbReference type="ARBA" id="ARBA00022777"/>
    </source>
</evidence>
<protein>
    <recommendedName>
        <fullName evidence="3">histidine kinase</fullName>
        <ecNumber evidence="3">2.7.13.3</ecNumber>
    </recommendedName>
</protein>
<organism evidence="14 15">
    <name type="scientific">Dokdonella soli</name>
    <dbReference type="NCBI Taxonomy" id="529810"/>
    <lineage>
        <taxon>Bacteria</taxon>
        <taxon>Pseudomonadati</taxon>
        <taxon>Pseudomonadota</taxon>
        <taxon>Gammaproteobacteria</taxon>
        <taxon>Lysobacterales</taxon>
        <taxon>Rhodanobacteraceae</taxon>
        <taxon>Dokdonella</taxon>
    </lineage>
</organism>
<dbReference type="InterPro" id="IPR050428">
    <property type="entry name" value="TCS_sensor_his_kinase"/>
</dbReference>
<dbReference type="Gene3D" id="1.10.287.130">
    <property type="match status" value="1"/>
</dbReference>
<dbReference type="Gene3D" id="6.10.340.10">
    <property type="match status" value="1"/>
</dbReference>
<dbReference type="InterPro" id="IPR004358">
    <property type="entry name" value="Sig_transdc_His_kin-like_C"/>
</dbReference>
<dbReference type="PRINTS" id="PR00344">
    <property type="entry name" value="BCTRLSENSOR"/>
</dbReference>
<feature type="transmembrane region" description="Helical" evidence="11">
    <location>
        <begin position="12"/>
        <end position="33"/>
    </location>
</feature>
<feature type="domain" description="HAMP" evidence="13">
    <location>
        <begin position="163"/>
        <end position="216"/>
    </location>
</feature>
<evidence type="ECO:0000259" key="13">
    <source>
        <dbReference type="PROSITE" id="PS50885"/>
    </source>
</evidence>
<name>A0ABN1IM10_9GAMM</name>
<comment type="caution">
    <text evidence="14">The sequence shown here is derived from an EMBL/GenBank/DDBJ whole genome shotgun (WGS) entry which is preliminary data.</text>
</comment>
<keyword evidence="8 11" id="KW-1133">Transmembrane helix</keyword>
<dbReference type="InterPro" id="IPR036890">
    <property type="entry name" value="HATPase_C_sf"/>
</dbReference>
<keyword evidence="15" id="KW-1185">Reference proteome</keyword>
<proteinExistence type="predicted"/>
<evidence type="ECO:0000259" key="12">
    <source>
        <dbReference type="PROSITE" id="PS50109"/>
    </source>
</evidence>
<evidence type="ECO:0000313" key="15">
    <source>
        <dbReference type="Proteomes" id="UP001501523"/>
    </source>
</evidence>
<dbReference type="Pfam" id="PF00512">
    <property type="entry name" value="HisKA"/>
    <property type="match status" value="1"/>
</dbReference>
<keyword evidence="10 11" id="KW-0472">Membrane</keyword>
<reference evidence="14 15" key="1">
    <citation type="journal article" date="2019" name="Int. J. Syst. Evol. Microbiol.">
        <title>The Global Catalogue of Microorganisms (GCM) 10K type strain sequencing project: providing services to taxonomists for standard genome sequencing and annotation.</title>
        <authorList>
            <consortium name="The Broad Institute Genomics Platform"/>
            <consortium name="The Broad Institute Genome Sequencing Center for Infectious Disease"/>
            <person name="Wu L."/>
            <person name="Ma J."/>
        </authorList>
    </citation>
    <scope>NUCLEOTIDE SEQUENCE [LARGE SCALE GENOMIC DNA]</scope>
    <source>
        <strain evidence="14 15">JCM 15421</strain>
    </source>
</reference>
<dbReference type="GO" id="GO:0016301">
    <property type="term" value="F:kinase activity"/>
    <property type="evidence" value="ECO:0007669"/>
    <property type="project" value="UniProtKB-KW"/>
</dbReference>
<dbReference type="RefSeq" id="WP_343791338.1">
    <property type="nucleotide sequence ID" value="NZ_BAAAEU010000010.1"/>
</dbReference>